<dbReference type="PANTHER" id="PTHR11142">
    <property type="entry name" value="PSEUDOURIDYLATE SYNTHASE"/>
    <property type="match status" value="1"/>
</dbReference>
<comment type="caution">
    <text evidence="7">The sequence shown here is derived from an EMBL/GenBank/DDBJ whole genome shotgun (WGS) entry which is preliminary data.</text>
</comment>
<comment type="subunit">
    <text evidence="4">Homodimer.</text>
</comment>
<dbReference type="Pfam" id="PF01416">
    <property type="entry name" value="PseudoU_synth_1"/>
    <property type="match status" value="2"/>
</dbReference>
<comment type="catalytic activity">
    <reaction evidence="4 5">
        <text>uridine(38/39/40) in tRNA = pseudouridine(38/39/40) in tRNA</text>
        <dbReference type="Rhea" id="RHEA:22376"/>
        <dbReference type="Rhea" id="RHEA-COMP:10085"/>
        <dbReference type="Rhea" id="RHEA-COMP:10087"/>
        <dbReference type="ChEBI" id="CHEBI:65314"/>
        <dbReference type="ChEBI" id="CHEBI:65315"/>
        <dbReference type="EC" id="5.4.99.12"/>
    </reaction>
</comment>
<evidence type="ECO:0000256" key="4">
    <source>
        <dbReference type="HAMAP-Rule" id="MF_00171"/>
    </source>
</evidence>
<feature type="active site" description="Nucleophile" evidence="4">
    <location>
        <position position="69"/>
    </location>
</feature>
<dbReference type="InterPro" id="IPR020103">
    <property type="entry name" value="PsdUridine_synth_cat_dom_sf"/>
</dbReference>
<dbReference type="CDD" id="cd02570">
    <property type="entry name" value="PseudoU_synth_EcTruA"/>
    <property type="match status" value="1"/>
</dbReference>
<reference evidence="7 8" key="1">
    <citation type="submission" date="2019-11" db="EMBL/GenBank/DDBJ databases">
        <title>Novel Deefgea species.</title>
        <authorList>
            <person name="Han J.-H."/>
        </authorList>
    </citation>
    <scope>NUCLEOTIDE SEQUENCE [LARGE SCALE GENOMIC DNA]</scope>
    <source>
        <strain evidence="7 8">LMG 24817</strain>
    </source>
</reference>
<feature type="binding site" evidence="4">
    <location>
        <position position="127"/>
    </location>
    <ligand>
        <name>substrate</name>
    </ligand>
</feature>
<feature type="domain" description="Pseudouridine synthase I TruA alpha/beta" evidence="6">
    <location>
        <begin position="160"/>
        <end position="262"/>
    </location>
</feature>
<dbReference type="InterPro" id="IPR020097">
    <property type="entry name" value="PsdUridine_synth_TruA_a/b_dom"/>
</dbReference>
<name>A0ABS2C8A8_9NEIS</name>
<evidence type="ECO:0000313" key="7">
    <source>
        <dbReference type="EMBL" id="MBM5570380.1"/>
    </source>
</evidence>
<proteinExistence type="inferred from homology"/>
<dbReference type="Proteomes" id="UP001195660">
    <property type="component" value="Unassembled WGS sequence"/>
</dbReference>
<dbReference type="PIRSF" id="PIRSF001430">
    <property type="entry name" value="tRNA_psdUrid_synth"/>
    <property type="match status" value="1"/>
</dbReference>
<evidence type="ECO:0000256" key="2">
    <source>
        <dbReference type="ARBA" id="ARBA00022694"/>
    </source>
</evidence>
<dbReference type="EMBL" id="WOFE01000001">
    <property type="protein sequence ID" value="MBM5570380.1"/>
    <property type="molecule type" value="Genomic_DNA"/>
</dbReference>
<dbReference type="GO" id="GO:0160147">
    <property type="term" value="F:tRNA pseudouridine(38-40) synthase activity"/>
    <property type="evidence" value="ECO:0007669"/>
    <property type="project" value="UniProtKB-EC"/>
</dbReference>
<sequence length="278" mass="31645">MHINRIDYSDGSEWVLELKRYALAIEYDGRDFSGWQIQPRMVTVQGEMERAVAKMAGHEIRVHAAGRTDAGVHASRQIVHFDTAVQRPITAWVRGVNSFLPSGIAVLWAREVPNHFHSRFVATARHYRYLLLRHPVRPSLQAGRVGWIHYDVDVDKMRAAAQHLLGEHDFSSFRAAECQALSPIKLLQRIEISEQGNMLCFDFSAGAFLHHMVRNMMGALLHIGKGNEEPEWMAWLLAQQNRQSAPPTFMPDGLYLTGVTYPAEFALPTEPEYRYGLI</sequence>
<dbReference type="Gene3D" id="3.30.70.580">
    <property type="entry name" value="Pseudouridine synthase I, catalytic domain, N-terminal subdomain"/>
    <property type="match status" value="1"/>
</dbReference>
<dbReference type="SUPFAM" id="SSF55120">
    <property type="entry name" value="Pseudouridine synthase"/>
    <property type="match status" value="1"/>
</dbReference>
<dbReference type="InterPro" id="IPR001406">
    <property type="entry name" value="PsdUridine_synth_TruA"/>
</dbReference>
<dbReference type="NCBIfam" id="TIGR00071">
    <property type="entry name" value="hisT_truA"/>
    <property type="match status" value="1"/>
</dbReference>
<evidence type="ECO:0000256" key="3">
    <source>
        <dbReference type="ARBA" id="ARBA00023235"/>
    </source>
</evidence>
<comment type="caution">
    <text evidence="4">Lacks conserved residue(s) required for the propagation of feature annotation.</text>
</comment>
<dbReference type="HAMAP" id="MF_00171">
    <property type="entry name" value="TruA"/>
    <property type="match status" value="1"/>
</dbReference>
<evidence type="ECO:0000313" key="8">
    <source>
        <dbReference type="Proteomes" id="UP001195660"/>
    </source>
</evidence>
<gene>
    <name evidence="4 7" type="primary">truA</name>
    <name evidence="7" type="ORF">GM173_02180</name>
</gene>
<keyword evidence="2 4" id="KW-0819">tRNA processing</keyword>
<keyword evidence="8" id="KW-1185">Reference proteome</keyword>
<dbReference type="RefSeq" id="WP_203569683.1">
    <property type="nucleotide sequence ID" value="NZ_WOFE01000001.1"/>
</dbReference>
<feature type="domain" description="Pseudouridine synthase I TruA alpha/beta" evidence="6">
    <location>
        <begin position="24"/>
        <end position="120"/>
    </location>
</feature>
<protein>
    <recommendedName>
        <fullName evidence="4">tRNA pseudouridine synthase A</fullName>
        <ecNumber evidence="4">5.4.99.12</ecNumber>
    </recommendedName>
    <alternativeName>
        <fullName evidence="4">tRNA pseudouridine(38-40) synthase</fullName>
    </alternativeName>
    <alternativeName>
        <fullName evidence="4">tRNA pseudouridylate synthase I</fullName>
    </alternativeName>
    <alternativeName>
        <fullName evidence="4">tRNA-uridine isomerase I</fullName>
    </alternativeName>
</protein>
<dbReference type="InterPro" id="IPR020094">
    <property type="entry name" value="TruA/RsuA/RluB/E/F_N"/>
</dbReference>
<dbReference type="EC" id="5.4.99.12" evidence="4"/>
<dbReference type="PANTHER" id="PTHR11142:SF0">
    <property type="entry name" value="TRNA PSEUDOURIDINE SYNTHASE-LIKE 1"/>
    <property type="match status" value="1"/>
</dbReference>
<evidence type="ECO:0000256" key="5">
    <source>
        <dbReference type="RuleBase" id="RU003792"/>
    </source>
</evidence>
<organism evidence="7 8">
    <name type="scientific">Deefgea chitinilytica</name>
    <dbReference type="NCBI Taxonomy" id="570276"/>
    <lineage>
        <taxon>Bacteria</taxon>
        <taxon>Pseudomonadati</taxon>
        <taxon>Pseudomonadota</taxon>
        <taxon>Betaproteobacteria</taxon>
        <taxon>Neisseriales</taxon>
        <taxon>Chitinibacteraceae</taxon>
        <taxon>Deefgea</taxon>
    </lineage>
</organism>
<dbReference type="InterPro" id="IPR020095">
    <property type="entry name" value="PsdUridine_synth_TruA_C"/>
</dbReference>
<comment type="similarity">
    <text evidence="1 4 5">Belongs to the tRNA pseudouridine synthase TruA family.</text>
</comment>
<evidence type="ECO:0000259" key="6">
    <source>
        <dbReference type="Pfam" id="PF01416"/>
    </source>
</evidence>
<comment type="function">
    <text evidence="4">Formation of pseudouridine at positions 38, 39 and 40 in the anticodon stem and loop of transfer RNAs.</text>
</comment>
<keyword evidence="3 4" id="KW-0413">Isomerase</keyword>
<evidence type="ECO:0000256" key="1">
    <source>
        <dbReference type="ARBA" id="ARBA00009375"/>
    </source>
</evidence>
<accession>A0ABS2C8A8</accession>
<dbReference type="Gene3D" id="3.30.70.660">
    <property type="entry name" value="Pseudouridine synthase I, catalytic domain, C-terminal subdomain"/>
    <property type="match status" value="1"/>
</dbReference>